<keyword evidence="2" id="KW-1185">Reference proteome</keyword>
<dbReference type="eggNOG" id="ENOG502S6HE">
    <property type="taxonomic scope" value="Eukaryota"/>
</dbReference>
<dbReference type="Proteomes" id="UP000094526">
    <property type="component" value="Unassembled WGS sequence"/>
</dbReference>
<dbReference type="OrthoDB" id="3223416at2759"/>
<sequence>MPPPSPPLSIVTPLSEPVQPSFSSTYSNATTLYITALTNHPSPPYNARLECWSLANTFTTYPTVGRALSLGNVDNATYVVLPPRSAEGWHRPPHLMFFVLLSGLAQVFAPRTNSLMPSVDMQFYAQGLAPMRGAPTTYERQWDVITIAPGSPQQVLIAGDTDMRSPGHLTYYPGDGETVALQIPISGGVVPEHSVVHEGGCTGDEGEGRV</sequence>
<gene>
    <name evidence="1" type="ORF">CLCR_09119</name>
</gene>
<dbReference type="VEuPathDB" id="FungiDB:CLCR_09119"/>
<evidence type="ECO:0000313" key="1">
    <source>
        <dbReference type="EMBL" id="OCT52090.1"/>
    </source>
</evidence>
<dbReference type="AlphaFoldDB" id="A0A1C1CUH1"/>
<organism evidence="1 2">
    <name type="scientific">Cladophialophora carrionii</name>
    <dbReference type="NCBI Taxonomy" id="86049"/>
    <lineage>
        <taxon>Eukaryota</taxon>
        <taxon>Fungi</taxon>
        <taxon>Dikarya</taxon>
        <taxon>Ascomycota</taxon>
        <taxon>Pezizomycotina</taxon>
        <taxon>Eurotiomycetes</taxon>
        <taxon>Chaetothyriomycetidae</taxon>
        <taxon>Chaetothyriales</taxon>
        <taxon>Herpotrichiellaceae</taxon>
        <taxon>Cladophialophora</taxon>
    </lineage>
</organism>
<accession>A0A1C1CUH1</accession>
<protein>
    <submittedName>
        <fullName evidence="1">Uncharacterized protein</fullName>
    </submittedName>
</protein>
<reference evidence="2" key="1">
    <citation type="submission" date="2015-07" db="EMBL/GenBank/DDBJ databases">
        <authorList>
            <person name="Teixeira M.M."/>
            <person name="Souza R.C."/>
            <person name="Almeida L.G."/>
            <person name="Vicente V.A."/>
            <person name="de Hoog S."/>
            <person name="Bocca A.L."/>
            <person name="de Almeida S.R."/>
            <person name="Vasconcelos A.T."/>
            <person name="Felipe M.S."/>
        </authorList>
    </citation>
    <scope>NUCLEOTIDE SEQUENCE [LARGE SCALE GENOMIC DNA]</scope>
    <source>
        <strain evidence="2">KSF</strain>
    </source>
</reference>
<proteinExistence type="predicted"/>
<dbReference type="EMBL" id="LGRB01000009">
    <property type="protein sequence ID" value="OCT52090.1"/>
    <property type="molecule type" value="Genomic_DNA"/>
</dbReference>
<comment type="caution">
    <text evidence="1">The sequence shown here is derived from an EMBL/GenBank/DDBJ whole genome shotgun (WGS) entry which is preliminary data.</text>
</comment>
<dbReference type="VEuPathDB" id="FungiDB:G647_06050"/>
<name>A0A1C1CUH1_9EURO</name>
<evidence type="ECO:0000313" key="2">
    <source>
        <dbReference type="Proteomes" id="UP000094526"/>
    </source>
</evidence>